<dbReference type="InterPro" id="IPR012944">
    <property type="entry name" value="SusD_RagB_dom"/>
</dbReference>
<dbReference type="EMBL" id="VKLW01000013">
    <property type="protein sequence ID" value="TYK33710.1"/>
    <property type="molecule type" value="Genomic_DNA"/>
</dbReference>
<evidence type="ECO:0000256" key="1">
    <source>
        <dbReference type="ARBA" id="ARBA00004442"/>
    </source>
</evidence>
<sequence length="543" mass="61123">MKTVKYYIAAALIGLAFTGTSCVGDLDTVPLSDREKTPDKVLGNQEAPYLESLAKIYAGMVMAGNAGGDNDVDVSGVDGGSQASFLRVLWNMQELTTDMAHCAWTDDGIPGFNMVTWGANSPWIKGNYYRLFYQINLSNALLRETTEDKIAKRGITGEVARHLKQYRAEARLLRAMNYWYLLDLYRNVPLVTEDSPLGEKDKLPTQISPKELFSFIETELKSLLESGDLLKPVVGYSQQYGHADTSLAWAMLSRLYLNAEVYIGENRYSDCIAACKEILKVGYELEPEYGDMFKADNHTSKEMIFPIRYEGEETLTWGGMTSFLCWGSAELKDVTNAKDAWQGVRAKSSLLRLFEKEKESDKDNRKAMLHTDLTQNIEIVDQTAFKDNGIPVAKYYNVNKDGSMPPSKEAWIDFPLIRLAEIYLSYAEAVLRGGQGGDRATALKYVNDLRKRAYKDKAAAVITESDFNLDFLLDEKGREFFFEAQRRTDLIRFGKFTGSSYLWPWKGGIPGGKAVEEYLKLFPLPSDEIGSNTALIQNEGYKR</sequence>
<keyword evidence="3 6" id="KW-0732">Signal</keyword>
<gene>
    <name evidence="8" type="ORF">FNJ60_07250</name>
</gene>
<dbReference type="PROSITE" id="PS51257">
    <property type="entry name" value="PROKAR_LIPOPROTEIN"/>
    <property type="match status" value="1"/>
</dbReference>
<dbReference type="Gene3D" id="1.25.40.390">
    <property type="match status" value="1"/>
</dbReference>
<dbReference type="Proteomes" id="UP000324383">
    <property type="component" value="Unassembled WGS sequence"/>
</dbReference>
<feature type="chain" id="PRO_5030116507" evidence="6">
    <location>
        <begin position="24"/>
        <end position="543"/>
    </location>
</feature>
<dbReference type="SUPFAM" id="SSF48452">
    <property type="entry name" value="TPR-like"/>
    <property type="match status" value="1"/>
</dbReference>
<evidence type="ECO:0000313" key="9">
    <source>
        <dbReference type="Proteomes" id="UP000324383"/>
    </source>
</evidence>
<dbReference type="AlphaFoldDB" id="A0A5D3FS94"/>
<accession>A0A5D3FS94</accession>
<organism evidence="8 9">
    <name type="scientific">Bacteroides pyogenes</name>
    <dbReference type="NCBI Taxonomy" id="310300"/>
    <lineage>
        <taxon>Bacteria</taxon>
        <taxon>Pseudomonadati</taxon>
        <taxon>Bacteroidota</taxon>
        <taxon>Bacteroidia</taxon>
        <taxon>Bacteroidales</taxon>
        <taxon>Bacteroidaceae</taxon>
        <taxon>Bacteroides</taxon>
    </lineage>
</organism>
<feature type="signal peptide" evidence="6">
    <location>
        <begin position="1"/>
        <end position="23"/>
    </location>
</feature>
<evidence type="ECO:0000259" key="7">
    <source>
        <dbReference type="Pfam" id="PF07980"/>
    </source>
</evidence>
<dbReference type="GO" id="GO:0009279">
    <property type="term" value="C:cell outer membrane"/>
    <property type="evidence" value="ECO:0007669"/>
    <property type="project" value="UniProtKB-SubCell"/>
</dbReference>
<evidence type="ECO:0000256" key="6">
    <source>
        <dbReference type="SAM" id="SignalP"/>
    </source>
</evidence>
<dbReference type="Gene3D" id="1.10.3780.10">
    <property type="entry name" value="SusD-like"/>
    <property type="match status" value="1"/>
</dbReference>
<evidence type="ECO:0000313" key="8">
    <source>
        <dbReference type="EMBL" id="TYK33710.1"/>
    </source>
</evidence>
<keyword evidence="9" id="KW-1185">Reference proteome</keyword>
<dbReference type="Gene3D" id="1.25.40.10">
    <property type="entry name" value="Tetratricopeptide repeat domain"/>
    <property type="match status" value="1"/>
</dbReference>
<comment type="similarity">
    <text evidence="2">Belongs to the SusD family.</text>
</comment>
<reference evidence="8 9" key="1">
    <citation type="submission" date="2019-07" db="EMBL/GenBank/DDBJ databases">
        <title>Draft Genome Sequences of Bacteroides pyogenes Strains Isolated from the Uterus Holstein Dairy Cows with Metritis.</title>
        <authorList>
            <person name="Cunha F."/>
            <person name="Galvao K.N."/>
            <person name="Jeon S.J."/>
            <person name="Jeong K.C."/>
        </authorList>
    </citation>
    <scope>NUCLEOTIDE SEQUENCE [LARGE SCALE GENOMIC DNA]</scope>
    <source>
        <strain evidence="8 9">KG-31</strain>
    </source>
</reference>
<proteinExistence type="inferred from homology"/>
<dbReference type="InterPro" id="IPR011990">
    <property type="entry name" value="TPR-like_helical_dom_sf"/>
</dbReference>
<dbReference type="RefSeq" id="WP_122056556.1">
    <property type="nucleotide sequence ID" value="NZ_CP197398.1"/>
</dbReference>
<comment type="caution">
    <text evidence="8">The sequence shown here is derived from an EMBL/GenBank/DDBJ whole genome shotgun (WGS) entry which is preliminary data.</text>
</comment>
<evidence type="ECO:0000256" key="5">
    <source>
        <dbReference type="ARBA" id="ARBA00023237"/>
    </source>
</evidence>
<evidence type="ECO:0000256" key="3">
    <source>
        <dbReference type="ARBA" id="ARBA00022729"/>
    </source>
</evidence>
<protein>
    <submittedName>
        <fullName evidence="8">RagB/SusD family nutrient uptake outer membrane protein</fullName>
    </submittedName>
</protein>
<dbReference type="Pfam" id="PF07980">
    <property type="entry name" value="SusD_RagB"/>
    <property type="match status" value="1"/>
</dbReference>
<feature type="domain" description="RagB/SusD" evidence="7">
    <location>
        <begin position="384"/>
        <end position="541"/>
    </location>
</feature>
<evidence type="ECO:0000256" key="2">
    <source>
        <dbReference type="ARBA" id="ARBA00006275"/>
    </source>
</evidence>
<evidence type="ECO:0000256" key="4">
    <source>
        <dbReference type="ARBA" id="ARBA00023136"/>
    </source>
</evidence>
<keyword evidence="5" id="KW-0998">Cell outer membrane</keyword>
<name>A0A5D3FS94_9BACE</name>
<keyword evidence="4" id="KW-0472">Membrane</keyword>
<comment type="subcellular location">
    <subcellularLocation>
        <location evidence="1">Cell outer membrane</location>
    </subcellularLocation>
</comment>